<feature type="compositionally biased region" description="Polar residues" evidence="1">
    <location>
        <begin position="90"/>
        <end position="111"/>
    </location>
</feature>
<gene>
    <name evidence="3" type="ORF">HKW66_Vig0109640</name>
    <name evidence="4" type="ORF">LR48_Vigan03g019400</name>
</gene>
<dbReference type="Proteomes" id="UP000053144">
    <property type="component" value="Chromosome 3"/>
</dbReference>
<dbReference type="AlphaFoldDB" id="A0A0L9U1W0"/>
<dbReference type="Gramene" id="KOM36813">
    <property type="protein sequence ID" value="KOM36813"/>
    <property type="gene ID" value="LR48_Vigan03g019400"/>
</dbReference>
<feature type="compositionally biased region" description="Polar residues" evidence="1">
    <location>
        <begin position="325"/>
        <end position="337"/>
    </location>
</feature>
<feature type="compositionally biased region" description="Polar residues" evidence="1">
    <location>
        <begin position="211"/>
        <end position="225"/>
    </location>
</feature>
<name>A0A0L9U1W0_PHAAN</name>
<dbReference type="SMART" id="SM01054">
    <property type="entry name" value="CaM_binding"/>
    <property type="match status" value="1"/>
</dbReference>
<feature type="domain" description="Calmodulin-binding" evidence="2">
    <location>
        <begin position="393"/>
        <end position="506"/>
    </location>
</feature>
<feature type="compositionally biased region" description="Basic and acidic residues" evidence="1">
    <location>
        <begin position="306"/>
        <end position="317"/>
    </location>
</feature>
<dbReference type="PANTHER" id="PTHR33349:SF7">
    <property type="entry name" value="PLANT CALMODULIN-BINDING-LIKE PROTEIN"/>
    <property type="match status" value="1"/>
</dbReference>
<proteinExistence type="predicted"/>
<dbReference type="Proteomes" id="UP000743370">
    <property type="component" value="Unassembled WGS sequence"/>
</dbReference>
<evidence type="ECO:0000256" key="1">
    <source>
        <dbReference type="SAM" id="MobiDB-lite"/>
    </source>
</evidence>
<accession>A0A0L9U1W0</accession>
<feature type="compositionally biased region" description="Low complexity" evidence="1">
    <location>
        <begin position="343"/>
        <end position="358"/>
    </location>
</feature>
<dbReference type="OMA" id="MRTENET"/>
<feature type="region of interest" description="Disordered" evidence="1">
    <location>
        <begin position="83"/>
        <end position="132"/>
    </location>
</feature>
<dbReference type="Pfam" id="PF07839">
    <property type="entry name" value="CaM_binding"/>
    <property type="match status" value="1"/>
</dbReference>
<feature type="region of interest" description="Disordered" evidence="1">
    <location>
        <begin position="163"/>
        <end position="384"/>
    </location>
</feature>
<evidence type="ECO:0000313" key="4">
    <source>
        <dbReference type="EMBL" id="KOM36813.1"/>
    </source>
</evidence>
<dbReference type="GO" id="GO:0005516">
    <property type="term" value="F:calmodulin binding"/>
    <property type="evidence" value="ECO:0007669"/>
    <property type="project" value="InterPro"/>
</dbReference>
<dbReference type="EMBL" id="JABFOF010000002">
    <property type="protein sequence ID" value="KAG2404042.1"/>
    <property type="molecule type" value="Genomic_DNA"/>
</dbReference>
<dbReference type="InterPro" id="IPR012417">
    <property type="entry name" value="CaM-bd_dom_pln"/>
</dbReference>
<protein>
    <recommendedName>
        <fullName evidence="2">Calmodulin-binding domain-containing protein</fullName>
    </recommendedName>
</protein>
<organism evidence="4 5">
    <name type="scientific">Phaseolus angularis</name>
    <name type="common">Azuki bean</name>
    <name type="synonym">Vigna angularis</name>
    <dbReference type="NCBI Taxonomy" id="3914"/>
    <lineage>
        <taxon>Eukaryota</taxon>
        <taxon>Viridiplantae</taxon>
        <taxon>Streptophyta</taxon>
        <taxon>Embryophyta</taxon>
        <taxon>Tracheophyta</taxon>
        <taxon>Spermatophyta</taxon>
        <taxon>Magnoliopsida</taxon>
        <taxon>eudicotyledons</taxon>
        <taxon>Gunneridae</taxon>
        <taxon>Pentapetalae</taxon>
        <taxon>rosids</taxon>
        <taxon>fabids</taxon>
        <taxon>Fabales</taxon>
        <taxon>Fabaceae</taxon>
        <taxon>Papilionoideae</taxon>
        <taxon>50 kb inversion clade</taxon>
        <taxon>NPAAA clade</taxon>
        <taxon>indigoferoid/millettioid clade</taxon>
        <taxon>Phaseoleae</taxon>
        <taxon>Vigna</taxon>
    </lineage>
</organism>
<reference evidence="5" key="1">
    <citation type="journal article" date="2015" name="Proc. Natl. Acad. Sci. U.S.A.">
        <title>Genome sequencing of adzuki bean (Vigna angularis) provides insight into high starch and low fat accumulation and domestication.</title>
        <authorList>
            <person name="Yang K."/>
            <person name="Tian Z."/>
            <person name="Chen C."/>
            <person name="Luo L."/>
            <person name="Zhao B."/>
            <person name="Wang Z."/>
            <person name="Yu L."/>
            <person name="Li Y."/>
            <person name="Sun Y."/>
            <person name="Li W."/>
            <person name="Chen Y."/>
            <person name="Li Y."/>
            <person name="Zhang Y."/>
            <person name="Ai D."/>
            <person name="Zhao J."/>
            <person name="Shang C."/>
            <person name="Ma Y."/>
            <person name="Wu B."/>
            <person name="Wang M."/>
            <person name="Gao L."/>
            <person name="Sun D."/>
            <person name="Zhang P."/>
            <person name="Guo F."/>
            <person name="Wang W."/>
            <person name="Li Y."/>
            <person name="Wang J."/>
            <person name="Varshney R.K."/>
            <person name="Wang J."/>
            <person name="Ling H.Q."/>
            <person name="Wan P."/>
        </authorList>
    </citation>
    <scope>NUCLEOTIDE SEQUENCE</scope>
    <source>
        <strain evidence="5">cv. Jingnong 6</strain>
    </source>
</reference>
<evidence type="ECO:0000313" key="5">
    <source>
        <dbReference type="Proteomes" id="UP000053144"/>
    </source>
</evidence>
<sequence>MSSGAELRRHSVGIESSGNNERKVVVPRYLRASIGSCHDICKYGRMNVEEAKETLSMLKRAGRKSLSRSSEDSNGGITISVAKQKASLHSKPTQISTVKSSESVNSVIQISDDSETNKVELQSKSTGSQKQIGNKVLENTGKASLLRAESSFLSKSHISSIIETRRGEKSSNFEGEIPSKPTSKRVESSPAATSERVQTHPKLTPKIVKASSKSMSTMKQASPKVSSFEDKEMQLSEKHATSMKITSSMNSSEGLGGQRISKIKLKKRKTSPRSSPGGIGSVSARKHRGLKIVPHLMNQPAIGVEPEEHNKEAREKTLYVIKIESANQSPQSDQNESQEIELPRSNSLSPSSVSQTSPQEDQEDSECANTESEEDVLPQNHEFEYQANVDTLETEENGRTQKDVEVAFSEDKDGQKLSGELAETQIDEDNLKILKMEGGQVSRDNGTDAKSAARTGPEKVVLRPEDVKDKKDGEGLYDNVIEAAASKLVEEGKVKALIDAFENIISLEEKRTLANIFN</sequence>
<feature type="compositionally biased region" description="Acidic residues" evidence="1">
    <location>
        <begin position="360"/>
        <end position="376"/>
    </location>
</feature>
<reference evidence="3 6" key="3">
    <citation type="submission" date="2020-05" db="EMBL/GenBank/DDBJ databases">
        <title>Vigna angularis (adzuki bean) Var. LongXiaoDou No. 4 denovo assembly.</title>
        <authorList>
            <person name="Xiang H."/>
        </authorList>
    </citation>
    <scope>NUCLEOTIDE SEQUENCE [LARGE SCALE GENOMIC DNA]</scope>
    <source>
        <tissue evidence="3">Leaf</tissue>
    </source>
</reference>
<feature type="region of interest" description="Disordered" evidence="1">
    <location>
        <begin position="438"/>
        <end position="457"/>
    </location>
</feature>
<evidence type="ECO:0000259" key="2">
    <source>
        <dbReference type="SMART" id="SM01054"/>
    </source>
</evidence>
<evidence type="ECO:0000313" key="6">
    <source>
        <dbReference type="Proteomes" id="UP000743370"/>
    </source>
</evidence>
<feature type="compositionally biased region" description="Basic residues" evidence="1">
    <location>
        <begin position="261"/>
        <end position="271"/>
    </location>
</feature>
<dbReference type="EMBL" id="CM003373">
    <property type="protein sequence ID" value="KOM36813.1"/>
    <property type="molecule type" value="Genomic_DNA"/>
</dbReference>
<feature type="compositionally biased region" description="Polar residues" evidence="1">
    <location>
        <begin position="119"/>
        <end position="132"/>
    </location>
</feature>
<feature type="compositionally biased region" description="Basic and acidic residues" evidence="1">
    <location>
        <begin position="227"/>
        <end position="240"/>
    </location>
</feature>
<evidence type="ECO:0000313" key="3">
    <source>
        <dbReference type="EMBL" id="KAG2404042.1"/>
    </source>
</evidence>
<reference evidence="4" key="2">
    <citation type="submission" date="2015-02" db="EMBL/GenBank/DDBJ databases">
        <authorList>
            <person name="Chooi Y.-H."/>
        </authorList>
    </citation>
    <scope>NUCLEOTIDE SEQUENCE</scope>
    <source>
        <tissue evidence="4">Seedling</tissue>
    </source>
</reference>
<dbReference type="PANTHER" id="PTHR33349">
    <property type="entry name" value="EMB|CAB62594.1"/>
    <property type="match status" value="1"/>
</dbReference>
<feature type="compositionally biased region" description="Polar residues" evidence="1">
    <location>
        <begin position="243"/>
        <end position="253"/>
    </location>
</feature>
<dbReference type="OrthoDB" id="766386at2759"/>